<name>D7LRL0_ARALL</name>
<dbReference type="Pfam" id="PF04801">
    <property type="entry name" value="RPC5"/>
    <property type="match status" value="2"/>
</dbReference>
<dbReference type="AlphaFoldDB" id="D7LRL0"/>
<dbReference type="PANTHER" id="PTHR12069:SF0">
    <property type="entry name" value="DNA-DIRECTED RNA POLYMERASE III SUBUNIT RPC5"/>
    <property type="match status" value="1"/>
</dbReference>
<dbReference type="STRING" id="81972.D7LRL0"/>
<dbReference type="EMBL" id="GL348717">
    <property type="protein sequence ID" value="EFH52149.1"/>
    <property type="molecule type" value="Genomic_DNA"/>
</dbReference>
<dbReference type="GO" id="GO:0005666">
    <property type="term" value="C:RNA polymerase III complex"/>
    <property type="evidence" value="ECO:0007669"/>
    <property type="project" value="TreeGrafter"/>
</dbReference>
<evidence type="ECO:0000256" key="1">
    <source>
        <dbReference type="SAM" id="MobiDB-lite"/>
    </source>
</evidence>
<dbReference type="eggNOG" id="KOG2354">
    <property type="taxonomic scope" value="Eukaryota"/>
</dbReference>
<feature type="compositionally biased region" description="Basic residues" evidence="1">
    <location>
        <begin position="16"/>
        <end position="26"/>
    </location>
</feature>
<feature type="region of interest" description="Disordered" evidence="1">
    <location>
        <begin position="169"/>
        <end position="197"/>
    </location>
</feature>
<dbReference type="InterPro" id="IPR006886">
    <property type="entry name" value="RNA_pol_III_Rpc5"/>
</dbReference>
<dbReference type="Proteomes" id="UP000008694">
    <property type="component" value="Unassembled WGS sequence"/>
</dbReference>
<dbReference type="HOGENOM" id="CLU_689554_0_0_1"/>
<feature type="region of interest" description="Disordered" evidence="1">
    <location>
        <begin position="1"/>
        <end position="31"/>
    </location>
</feature>
<evidence type="ECO:0000313" key="2">
    <source>
        <dbReference type="EMBL" id="EFH52149.1"/>
    </source>
</evidence>
<accession>D7LRL0</accession>
<organism evidence="3">
    <name type="scientific">Arabidopsis lyrata subsp. lyrata</name>
    <name type="common">Lyre-leaved rock-cress</name>
    <dbReference type="NCBI Taxonomy" id="81972"/>
    <lineage>
        <taxon>Eukaryota</taxon>
        <taxon>Viridiplantae</taxon>
        <taxon>Streptophyta</taxon>
        <taxon>Embryophyta</taxon>
        <taxon>Tracheophyta</taxon>
        <taxon>Spermatophyta</taxon>
        <taxon>Magnoliopsida</taxon>
        <taxon>eudicotyledons</taxon>
        <taxon>Gunneridae</taxon>
        <taxon>Pentapetalae</taxon>
        <taxon>rosids</taxon>
        <taxon>malvids</taxon>
        <taxon>Brassicales</taxon>
        <taxon>Brassicaceae</taxon>
        <taxon>Camelineae</taxon>
        <taxon>Arabidopsis</taxon>
    </lineage>
</organism>
<reference evidence="3" key="1">
    <citation type="journal article" date="2011" name="Nat. Genet.">
        <title>The Arabidopsis lyrata genome sequence and the basis of rapid genome size change.</title>
        <authorList>
            <person name="Hu T.T."/>
            <person name="Pattyn P."/>
            <person name="Bakker E.G."/>
            <person name="Cao J."/>
            <person name="Cheng J.-F."/>
            <person name="Clark R.M."/>
            <person name="Fahlgren N."/>
            <person name="Fawcett J.A."/>
            <person name="Grimwood J."/>
            <person name="Gundlach H."/>
            <person name="Haberer G."/>
            <person name="Hollister J.D."/>
            <person name="Ossowski S."/>
            <person name="Ottilar R.P."/>
            <person name="Salamov A.A."/>
            <person name="Schneeberger K."/>
            <person name="Spannagl M."/>
            <person name="Wang X."/>
            <person name="Yang L."/>
            <person name="Nasrallah M.E."/>
            <person name="Bergelson J."/>
            <person name="Carrington J.C."/>
            <person name="Gaut B.S."/>
            <person name="Schmutz J."/>
            <person name="Mayer K.F.X."/>
            <person name="Van de Peer Y."/>
            <person name="Grigoriev I.V."/>
            <person name="Nordborg M."/>
            <person name="Weigel D."/>
            <person name="Guo Y.-L."/>
        </authorList>
    </citation>
    <scope>NUCLEOTIDE SEQUENCE [LARGE SCALE GENOMIC DNA]</scope>
    <source>
        <strain evidence="3">cv. MN47</strain>
    </source>
</reference>
<gene>
    <name evidence="2" type="ORF">ARALYDRAFT_665604</name>
</gene>
<protein>
    <submittedName>
        <fullName evidence="2">Predicted protein</fullName>
    </submittedName>
</protein>
<feature type="compositionally biased region" description="Basic and acidic residues" evidence="1">
    <location>
        <begin position="173"/>
        <end position="189"/>
    </location>
</feature>
<sequence length="400" mass="45889">MEFDDEEDKPKEVTKTRRFAPGKSKPKPLDSAVTLSKIEHHVVDAKLPKVEPEVYTGSVKMEIGSKLNKEPETTEPELMEVDEIPLQEEEEEEDEDVVVEVDLSIDIHSRNYDSEFGTKLNMTKQTSLTTTWKQPPTLGYAIGVLSGDKLHLNPVHAVAQLRPSFQCFSSKKKQPEAPEESVRTSEKLNKGVHASTDQKPIPEQNWVTLKYHGLQSEFFSKYLNGMMANGNSSIDFNMNSVLTSLPIEERVKKLLCQGPQLFQYSVLKYYAPELSDEDFLRVVQQYAWLVQGLWTPKSELLKLEEAVEDSRNYVLMLFSKGSTINYSDIEATGHLREKMETMLTVFAKERPLLCDWKFKERTDVSFIKSYPEIAKEQASSFLESYGREAYVKDNPRRRKK</sequence>
<dbReference type="Gramene" id="Al_scaffold_0005_1639">
    <property type="protein sequence ID" value="Al_scaffold_0005_1639"/>
    <property type="gene ID" value="Al_scaffold_0005_1639"/>
</dbReference>
<keyword evidence="3" id="KW-1185">Reference proteome</keyword>
<dbReference type="GO" id="GO:0042797">
    <property type="term" value="P:tRNA transcription by RNA polymerase III"/>
    <property type="evidence" value="ECO:0007669"/>
    <property type="project" value="TreeGrafter"/>
</dbReference>
<proteinExistence type="predicted"/>
<dbReference type="PANTHER" id="PTHR12069">
    <property type="entry name" value="DNA-DIRECTED RNA POLYMERASES III 80 KDA POLYPEPTIDE RNA POLYMERASE III SUBUNIT 5"/>
    <property type="match status" value="1"/>
</dbReference>
<evidence type="ECO:0000313" key="3">
    <source>
        <dbReference type="Proteomes" id="UP000008694"/>
    </source>
</evidence>